<evidence type="ECO:0000256" key="1">
    <source>
        <dbReference type="ARBA" id="ARBA00006226"/>
    </source>
</evidence>
<keyword evidence="2" id="KW-1277">Toxin-antitoxin system</keyword>
<reference evidence="3 4" key="1">
    <citation type="submission" date="2016-10" db="EMBL/GenBank/DDBJ databases">
        <authorList>
            <person name="de Groot N.N."/>
        </authorList>
    </citation>
    <scope>NUCLEOTIDE SEQUENCE [LARGE SCALE GENOMIC DNA]</scope>
    <source>
        <strain evidence="4">DSM 938 / 37b4</strain>
    </source>
</reference>
<dbReference type="PANTHER" id="PTHR33755">
    <property type="entry name" value="TOXIN PARE1-RELATED"/>
    <property type="match status" value="1"/>
</dbReference>
<dbReference type="RefSeq" id="WP_074555572.1">
    <property type="nucleotide sequence ID" value="NZ_CP119563.1"/>
</dbReference>
<gene>
    <name evidence="3" type="ORF">SAMN04244550_02981</name>
</gene>
<evidence type="ECO:0000313" key="4">
    <source>
        <dbReference type="Proteomes" id="UP000183812"/>
    </source>
</evidence>
<accession>A0A1G7PJ72</accession>
<comment type="similarity">
    <text evidence="1">Belongs to the RelE toxin family.</text>
</comment>
<sequence length="103" mass="11704">MNAPLPVIITPNAADDLTASWTYLRDRNPRAADEWLAGIRDTILALGTMPEAHPIAPESREFDLAVRRALYGKATRWRIYYAVIDGAVRVLHVRHGRRSDWQP</sequence>
<proteinExistence type="inferred from homology"/>
<evidence type="ECO:0000313" key="3">
    <source>
        <dbReference type="EMBL" id="SDF86432.1"/>
    </source>
</evidence>
<organism evidence="3 4">
    <name type="scientific">Rhodobacter capsulatus</name>
    <name type="common">Rhodopseudomonas capsulata</name>
    <dbReference type="NCBI Taxonomy" id="1061"/>
    <lineage>
        <taxon>Bacteria</taxon>
        <taxon>Pseudomonadati</taxon>
        <taxon>Pseudomonadota</taxon>
        <taxon>Alphaproteobacteria</taxon>
        <taxon>Rhodobacterales</taxon>
        <taxon>Rhodobacter group</taxon>
        <taxon>Rhodobacter</taxon>
    </lineage>
</organism>
<dbReference type="Gene3D" id="3.30.2310.20">
    <property type="entry name" value="RelE-like"/>
    <property type="match status" value="1"/>
</dbReference>
<dbReference type="Proteomes" id="UP000183812">
    <property type="component" value="Unassembled WGS sequence"/>
</dbReference>
<dbReference type="EMBL" id="FNAY01000019">
    <property type="protein sequence ID" value="SDF86432.1"/>
    <property type="molecule type" value="Genomic_DNA"/>
</dbReference>
<dbReference type="AlphaFoldDB" id="A0A1G7PJ72"/>
<name>A0A1G7PJ72_RHOCA</name>
<protein>
    <submittedName>
        <fullName evidence="3">ParE toxin of type II toxin-antitoxin system, parDE</fullName>
    </submittedName>
</protein>
<dbReference type="InterPro" id="IPR051803">
    <property type="entry name" value="TA_system_RelE-like_toxin"/>
</dbReference>
<dbReference type="Pfam" id="PF05016">
    <property type="entry name" value="ParE_toxin"/>
    <property type="match status" value="1"/>
</dbReference>
<evidence type="ECO:0000256" key="2">
    <source>
        <dbReference type="ARBA" id="ARBA00022649"/>
    </source>
</evidence>
<dbReference type="InterPro" id="IPR007712">
    <property type="entry name" value="RelE/ParE_toxin"/>
</dbReference>
<dbReference type="InterPro" id="IPR035093">
    <property type="entry name" value="RelE/ParE_toxin_dom_sf"/>
</dbReference>